<protein>
    <submittedName>
        <fullName evidence="1">Uncharacterized protein</fullName>
    </submittedName>
</protein>
<organism evidence="1">
    <name type="scientific">Arundo donax</name>
    <name type="common">Giant reed</name>
    <name type="synonym">Donax arundinaceus</name>
    <dbReference type="NCBI Taxonomy" id="35708"/>
    <lineage>
        <taxon>Eukaryota</taxon>
        <taxon>Viridiplantae</taxon>
        <taxon>Streptophyta</taxon>
        <taxon>Embryophyta</taxon>
        <taxon>Tracheophyta</taxon>
        <taxon>Spermatophyta</taxon>
        <taxon>Magnoliopsida</taxon>
        <taxon>Liliopsida</taxon>
        <taxon>Poales</taxon>
        <taxon>Poaceae</taxon>
        <taxon>PACMAD clade</taxon>
        <taxon>Arundinoideae</taxon>
        <taxon>Arundineae</taxon>
        <taxon>Arundo</taxon>
    </lineage>
</organism>
<reference evidence="1" key="1">
    <citation type="submission" date="2014-09" db="EMBL/GenBank/DDBJ databases">
        <authorList>
            <person name="Magalhaes I.L.F."/>
            <person name="Oliveira U."/>
            <person name="Santos F.R."/>
            <person name="Vidigal T.H.D.A."/>
            <person name="Brescovit A.D."/>
            <person name="Santos A.J."/>
        </authorList>
    </citation>
    <scope>NUCLEOTIDE SEQUENCE</scope>
    <source>
        <tissue evidence="1">Shoot tissue taken approximately 20 cm above the soil surface</tissue>
    </source>
</reference>
<proteinExistence type="predicted"/>
<evidence type="ECO:0000313" key="1">
    <source>
        <dbReference type="EMBL" id="JAE17747.1"/>
    </source>
</evidence>
<accession>A0A0A9FZQ8</accession>
<sequence length="77" mass="7911">MSGAEAGSGGRPTHICIWHRQPGNFQLQARVPVGGGVQPARILRLAGGVAQESMSAAAGPVVTSGGWARVSNIYFPI</sequence>
<dbReference type="AlphaFoldDB" id="A0A0A9FZQ8"/>
<reference evidence="1" key="2">
    <citation type="journal article" date="2015" name="Data Brief">
        <title>Shoot transcriptome of the giant reed, Arundo donax.</title>
        <authorList>
            <person name="Barrero R.A."/>
            <person name="Guerrero F.D."/>
            <person name="Moolhuijzen P."/>
            <person name="Goolsby J.A."/>
            <person name="Tidwell J."/>
            <person name="Bellgard S.E."/>
            <person name="Bellgard M.I."/>
        </authorList>
    </citation>
    <scope>NUCLEOTIDE SEQUENCE</scope>
    <source>
        <tissue evidence="1">Shoot tissue taken approximately 20 cm above the soil surface</tissue>
    </source>
</reference>
<dbReference type="EMBL" id="GBRH01180149">
    <property type="protein sequence ID" value="JAE17747.1"/>
    <property type="molecule type" value="Transcribed_RNA"/>
</dbReference>
<name>A0A0A9FZQ8_ARUDO</name>